<evidence type="ECO:0000256" key="6">
    <source>
        <dbReference type="ARBA" id="ARBA00022822"/>
    </source>
</evidence>
<comment type="catalytic activity">
    <reaction evidence="1 9">
        <text>N-(5-phospho-beta-D-ribosyl)anthranilate = 1-(2-carboxyphenylamino)-1-deoxy-D-ribulose 5-phosphate</text>
        <dbReference type="Rhea" id="RHEA:21540"/>
        <dbReference type="ChEBI" id="CHEBI:18277"/>
        <dbReference type="ChEBI" id="CHEBI:58613"/>
        <dbReference type="EC" id="5.3.1.24"/>
    </reaction>
</comment>
<evidence type="ECO:0000256" key="1">
    <source>
        <dbReference type="ARBA" id="ARBA00001164"/>
    </source>
</evidence>
<evidence type="ECO:0000259" key="10">
    <source>
        <dbReference type="Pfam" id="PF00697"/>
    </source>
</evidence>
<proteinExistence type="inferred from homology"/>
<accession>A0ABU5DW67</accession>
<dbReference type="RefSeq" id="WP_320499179.1">
    <property type="nucleotide sequence ID" value="NZ_JAXCLX010000001.1"/>
</dbReference>
<dbReference type="CDD" id="cd00405">
    <property type="entry name" value="PRAI"/>
    <property type="match status" value="1"/>
</dbReference>
<dbReference type="InterPro" id="IPR044643">
    <property type="entry name" value="TrpF_fam"/>
</dbReference>
<evidence type="ECO:0000256" key="9">
    <source>
        <dbReference type="HAMAP-Rule" id="MF_00135"/>
    </source>
</evidence>
<dbReference type="InterPro" id="IPR011060">
    <property type="entry name" value="RibuloseP-bd_barrel"/>
</dbReference>
<gene>
    <name evidence="9" type="primary">trpF</name>
    <name evidence="11" type="ORF">SMD31_02790</name>
</gene>
<dbReference type="Pfam" id="PF00697">
    <property type="entry name" value="PRAI"/>
    <property type="match status" value="1"/>
</dbReference>
<keyword evidence="12" id="KW-1185">Reference proteome</keyword>
<keyword evidence="6 9" id="KW-0822">Tryptophan biosynthesis</keyword>
<evidence type="ECO:0000256" key="7">
    <source>
        <dbReference type="ARBA" id="ARBA00023141"/>
    </source>
</evidence>
<dbReference type="SUPFAM" id="SSF51366">
    <property type="entry name" value="Ribulose-phoshate binding barrel"/>
    <property type="match status" value="1"/>
</dbReference>
<dbReference type="InterPro" id="IPR013785">
    <property type="entry name" value="Aldolase_TIM"/>
</dbReference>
<keyword evidence="8 9" id="KW-0413">Isomerase</keyword>
<evidence type="ECO:0000256" key="4">
    <source>
        <dbReference type="ARBA" id="ARBA00022272"/>
    </source>
</evidence>
<comment type="pathway">
    <text evidence="2 9">Amino-acid biosynthesis; L-tryptophan biosynthesis; L-tryptophan from chorismate: step 3/5.</text>
</comment>
<comment type="similarity">
    <text evidence="9">Belongs to the TrpF family.</text>
</comment>
<feature type="domain" description="N-(5'phosphoribosyl) anthranilate isomerase (PRAI)" evidence="10">
    <location>
        <begin position="5"/>
        <end position="209"/>
    </location>
</feature>
<dbReference type="PANTHER" id="PTHR42894">
    <property type="entry name" value="N-(5'-PHOSPHORIBOSYL)ANTHRANILATE ISOMERASE"/>
    <property type="match status" value="1"/>
</dbReference>
<dbReference type="NCBIfam" id="NF002295">
    <property type="entry name" value="PRK01222.1-1"/>
    <property type="match status" value="1"/>
</dbReference>
<dbReference type="EC" id="5.3.1.24" evidence="3 9"/>
<dbReference type="InterPro" id="IPR001240">
    <property type="entry name" value="PRAI_dom"/>
</dbReference>
<sequence length="215" mass="22450">MAIDVKICGLKTPAAVNASVEGGARMLGFNFYAPSSRCITPALAGALGQLVPPHVVKVGLVVDADDAAIASILAEAKLDMLQLHGHETPERTAEVRSRFGLPVMKVISVSEAADVAAAQRFEPVADRLLFDAKPPKAMKDALPGGNAISFDWSLLQGQNFGRPWMLAGGLHAGNVAEAVRATGAKAVDLSSGVEDRPGEKSLSKIKTFLALAQTL</sequence>
<evidence type="ECO:0000313" key="11">
    <source>
        <dbReference type="EMBL" id="MDY0870826.1"/>
    </source>
</evidence>
<dbReference type="Gene3D" id="3.20.20.70">
    <property type="entry name" value="Aldolase class I"/>
    <property type="match status" value="1"/>
</dbReference>
<dbReference type="EMBL" id="JAXCLX010000001">
    <property type="protein sequence ID" value="MDY0870826.1"/>
    <property type="molecule type" value="Genomic_DNA"/>
</dbReference>
<dbReference type="Proteomes" id="UP001271769">
    <property type="component" value="Unassembled WGS sequence"/>
</dbReference>
<protein>
    <recommendedName>
        <fullName evidence="4 9">N-(5'-phosphoribosyl)anthranilate isomerase</fullName>
        <shortName evidence="9">PRAI</shortName>
        <ecNumber evidence="3 9">5.3.1.24</ecNumber>
    </recommendedName>
</protein>
<dbReference type="HAMAP" id="MF_00135">
    <property type="entry name" value="PRAI"/>
    <property type="match status" value="1"/>
</dbReference>
<reference evidence="11 12" key="1">
    <citation type="journal article" date="2013" name="Antonie Van Leeuwenhoek">
        <title>Dongia rigui sp. nov., isolated from freshwater of a large wetland in Korea.</title>
        <authorList>
            <person name="Baik K.S."/>
            <person name="Hwang Y.M."/>
            <person name="Choi J.S."/>
            <person name="Kwon J."/>
            <person name="Seong C.N."/>
        </authorList>
    </citation>
    <scope>NUCLEOTIDE SEQUENCE [LARGE SCALE GENOMIC DNA]</scope>
    <source>
        <strain evidence="11 12">04SU4-P</strain>
    </source>
</reference>
<evidence type="ECO:0000256" key="3">
    <source>
        <dbReference type="ARBA" id="ARBA00012572"/>
    </source>
</evidence>
<evidence type="ECO:0000256" key="5">
    <source>
        <dbReference type="ARBA" id="ARBA00022605"/>
    </source>
</evidence>
<comment type="caution">
    <text evidence="11">The sequence shown here is derived from an EMBL/GenBank/DDBJ whole genome shotgun (WGS) entry which is preliminary data.</text>
</comment>
<name>A0ABU5DW67_9PROT</name>
<keyword evidence="7 9" id="KW-0057">Aromatic amino acid biosynthesis</keyword>
<evidence type="ECO:0000313" key="12">
    <source>
        <dbReference type="Proteomes" id="UP001271769"/>
    </source>
</evidence>
<organism evidence="11 12">
    <name type="scientific">Dongia rigui</name>
    <dbReference type="NCBI Taxonomy" id="940149"/>
    <lineage>
        <taxon>Bacteria</taxon>
        <taxon>Pseudomonadati</taxon>
        <taxon>Pseudomonadota</taxon>
        <taxon>Alphaproteobacteria</taxon>
        <taxon>Rhodospirillales</taxon>
        <taxon>Dongiaceae</taxon>
        <taxon>Dongia</taxon>
    </lineage>
</organism>
<evidence type="ECO:0000256" key="2">
    <source>
        <dbReference type="ARBA" id="ARBA00004664"/>
    </source>
</evidence>
<dbReference type="GO" id="GO:0004640">
    <property type="term" value="F:phosphoribosylanthranilate isomerase activity"/>
    <property type="evidence" value="ECO:0007669"/>
    <property type="project" value="UniProtKB-EC"/>
</dbReference>
<evidence type="ECO:0000256" key="8">
    <source>
        <dbReference type="ARBA" id="ARBA00023235"/>
    </source>
</evidence>
<keyword evidence="5 9" id="KW-0028">Amino-acid biosynthesis</keyword>
<dbReference type="PANTHER" id="PTHR42894:SF1">
    <property type="entry name" value="N-(5'-PHOSPHORIBOSYL)ANTHRANILATE ISOMERASE"/>
    <property type="match status" value="1"/>
</dbReference>